<keyword evidence="1" id="KW-0808">Transferase</keyword>
<name>A0ACC5R0M4_9HYPH</name>
<proteinExistence type="predicted"/>
<accession>A0ACC5R0M4</accession>
<evidence type="ECO:0000313" key="2">
    <source>
        <dbReference type="Proteomes" id="UP000616151"/>
    </source>
</evidence>
<dbReference type="EMBL" id="JAENHL010000006">
    <property type="protein sequence ID" value="MBK1866016.1"/>
    <property type="molecule type" value="Genomic_DNA"/>
</dbReference>
<dbReference type="Proteomes" id="UP000616151">
    <property type="component" value="Unassembled WGS sequence"/>
</dbReference>
<organism evidence="1 2">
    <name type="scientific">Taklimakanibacter albus</name>
    <dbReference type="NCBI Taxonomy" id="2800327"/>
    <lineage>
        <taxon>Bacteria</taxon>
        <taxon>Pseudomonadati</taxon>
        <taxon>Pseudomonadota</taxon>
        <taxon>Alphaproteobacteria</taxon>
        <taxon>Hyphomicrobiales</taxon>
        <taxon>Aestuariivirgaceae</taxon>
        <taxon>Taklimakanibacter</taxon>
    </lineage>
</organism>
<keyword evidence="2" id="KW-1185">Reference proteome</keyword>
<sequence>MTAPGQRSLRKRLFWHLLAIQSAVLALVIAVLFGSGLLFDFRSPDATIDILRQAVERDENGRLELRETTELASLRRAIPDLWFVIRDRQGHKLTEGAIPAEYANIGSGLDDIGQARLGWNLGDPDRPTARLRWVETSIGRLQFTTGSAALWPARFVLLGLSLVALQYLLPILAVMAVGALIATPWVLRSAFAGLDRAATEADAIDVSQRGRRLVTADIPSEVIPFVSAVNGALARLDEGYERQERFLADAAHELRTPIAILSTRLAALPPGAAKAQLAQDAARLKIITEQMLDLQRLRAGPKPFPDVDLADLSRRVVLDMGPLAFEAGYEIDFGVADGPAIVKGDAQAIGRAVTNLVQNAIDHGGRTGTIALLVGPDWIEVADEGPGIPPDLRERIFEPFFKRKKEGRGAGLGLSLVGDVMRLHGGGVSVRDRGAGAAFRLSFPRRA</sequence>
<evidence type="ECO:0000313" key="1">
    <source>
        <dbReference type="EMBL" id="MBK1866016.1"/>
    </source>
</evidence>
<gene>
    <name evidence="1" type="ORF">JHL16_06595</name>
</gene>
<reference evidence="1" key="1">
    <citation type="submission" date="2021-01" db="EMBL/GenBank/DDBJ databases">
        <authorList>
            <person name="Sun Q."/>
        </authorList>
    </citation>
    <scope>NUCLEOTIDE SEQUENCE</scope>
    <source>
        <strain evidence="1">YIM B02566</strain>
    </source>
</reference>
<protein>
    <submittedName>
        <fullName evidence="1">HAMP domain-containing histidine kinase</fullName>
    </submittedName>
</protein>
<keyword evidence="1" id="KW-0418">Kinase</keyword>
<comment type="caution">
    <text evidence="1">The sequence shown here is derived from an EMBL/GenBank/DDBJ whole genome shotgun (WGS) entry which is preliminary data.</text>
</comment>